<sequence length="101" mass="12133">MMKREHKQVMSDLQILPLEISDSLNKCKQLIEENESYSYLHSLILRDLTQVKNNVHMLRMEKRKLWEEQIALQETCEEVKRLFKEVQEKICDPCAEYHQVG</sequence>
<protein>
    <submittedName>
        <fullName evidence="1">Disks large-like 5</fullName>
    </submittedName>
</protein>
<dbReference type="InParanoid" id="G3IDV2"/>
<dbReference type="PANTHER" id="PTHR21558">
    <property type="entry name" value="SPEER/SPETEX"/>
    <property type="match status" value="1"/>
</dbReference>
<gene>
    <name evidence="1" type="ORF">I79_021890</name>
</gene>
<dbReference type="AlphaFoldDB" id="G3IDV2"/>
<accession>G3IDV2</accession>
<dbReference type="Proteomes" id="UP000001075">
    <property type="component" value="Unassembled WGS sequence"/>
</dbReference>
<evidence type="ECO:0000313" key="1">
    <source>
        <dbReference type="EMBL" id="EGV92450.1"/>
    </source>
</evidence>
<evidence type="ECO:0000313" key="2">
    <source>
        <dbReference type="Proteomes" id="UP000001075"/>
    </source>
</evidence>
<dbReference type="EMBL" id="JH002107">
    <property type="protein sequence ID" value="EGV92450.1"/>
    <property type="molecule type" value="Genomic_DNA"/>
</dbReference>
<proteinExistence type="predicted"/>
<dbReference type="STRING" id="10029.G3IDV2"/>
<name>G3IDV2_CRIGR</name>
<reference evidence="2" key="1">
    <citation type="journal article" date="2011" name="Nat. Biotechnol.">
        <title>The genomic sequence of the Chinese hamster ovary (CHO)-K1 cell line.</title>
        <authorList>
            <person name="Xu X."/>
            <person name="Nagarajan H."/>
            <person name="Lewis N.E."/>
            <person name="Pan S."/>
            <person name="Cai Z."/>
            <person name="Liu X."/>
            <person name="Chen W."/>
            <person name="Xie M."/>
            <person name="Wang W."/>
            <person name="Hammond S."/>
            <person name="Andersen M.R."/>
            <person name="Neff N."/>
            <person name="Passarelli B."/>
            <person name="Koh W."/>
            <person name="Fan H.C."/>
            <person name="Wang J."/>
            <person name="Gui Y."/>
            <person name="Lee K.H."/>
            <person name="Betenbaugh M.J."/>
            <person name="Quake S.R."/>
            <person name="Famili I."/>
            <person name="Palsson B.O."/>
            <person name="Wang J."/>
        </authorList>
    </citation>
    <scope>NUCLEOTIDE SEQUENCE [LARGE SCALE GENOMIC DNA]</scope>
    <source>
        <strain evidence="2">CHO K1 cell line</strain>
    </source>
</reference>
<organism evidence="1 2">
    <name type="scientific">Cricetulus griseus</name>
    <name type="common">Chinese hamster</name>
    <name type="synonym">Cricetulus barabensis griseus</name>
    <dbReference type="NCBI Taxonomy" id="10029"/>
    <lineage>
        <taxon>Eukaryota</taxon>
        <taxon>Metazoa</taxon>
        <taxon>Chordata</taxon>
        <taxon>Craniata</taxon>
        <taxon>Vertebrata</taxon>
        <taxon>Euteleostomi</taxon>
        <taxon>Mammalia</taxon>
        <taxon>Eutheria</taxon>
        <taxon>Euarchontoglires</taxon>
        <taxon>Glires</taxon>
        <taxon>Rodentia</taxon>
        <taxon>Myomorpha</taxon>
        <taxon>Muroidea</taxon>
        <taxon>Cricetidae</taxon>
        <taxon>Cricetinae</taxon>
        <taxon>Cricetulus</taxon>
    </lineage>
</organism>